<dbReference type="PANTHER" id="PTHR30329:SF21">
    <property type="entry name" value="LIPOPROTEIN YIAD-RELATED"/>
    <property type="match status" value="1"/>
</dbReference>
<dbReference type="InterPro" id="IPR006665">
    <property type="entry name" value="OmpA-like"/>
</dbReference>
<evidence type="ECO:0000313" key="4">
    <source>
        <dbReference type="EMBL" id="RJG00572.1"/>
    </source>
</evidence>
<dbReference type="PROSITE" id="PS51257">
    <property type="entry name" value="PROKAR_LIPOPROTEIN"/>
    <property type="match status" value="1"/>
</dbReference>
<keyword evidence="1" id="KW-0472">Membrane</keyword>
<dbReference type="PANTHER" id="PTHR30329">
    <property type="entry name" value="STATOR ELEMENT OF FLAGELLAR MOTOR COMPLEX"/>
    <property type="match status" value="1"/>
</dbReference>
<evidence type="ECO:0000313" key="5">
    <source>
        <dbReference type="Proteomes" id="UP000266327"/>
    </source>
</evidence>
<dbReference type="GO" id="GO:0016020">
    <property type="term" value="C:membrane"/>
    <property type="evidence" value="ECO:0007669"/>
    <property type="project" value="UniProtKB-UniRule"/>
</dbReference>
<dbReference type="Pfam" id="PF00691">
    <property type="entry name" value="OmpA"/>
    <property type="match status" value="1"/>
</dbReference>
<accession>A0A3A3G265</accession>
<gene>
    <name evidence="4" type="ORF">D3878_02435</name>
</gene>
<evidence type="ECO:0000256" key="2">
    <source>
        <dbReference type="SAM" id="SignalP"/>
    </source>
</evidence>
<dbReference type="InterPro" id="IPR036737">
    <property type="entry name" value="OmpA-like_sf"/>
</dbReference>
<feature type="signal peptide" evidence="2">
    <location>
        <begin position="1"/>
        <end position="31"/>
    </location>
</feature>
<dbReference type="Proteomes" id="UP000266327">
    <property type="component" value="Unassembled WGS sequence"/>
</dbReference>
<dbReference type="RefSeq" id="WP_119784027.1">
    <property type="nucleotide sequence ID" value="NZ_QYUQ01000002.1"/>
</dbReference>
<proteinExistence type="predicted"/>
<name>A0A3A3G265_9BURK</name>
<dbReference type="SUPFAM" id="SSF103088">
    <property type="entry name" value="OmpA-like"/>
    <property type="match status" value="1"/>
</dbReference>
<dbReference type="EMBL" id="QYUQ01000002">
    <property type="protein sequence ID" value="RJG00572.1"/>
    <property type="molecule type" value="Genomic_DNA"/>
</dbReference>
<dbReference type="AlphaFoldDB" id="A0A3A3G265"/>
<evidence type="ECO:0000256" key="1">
    <source>
        <dbReference type="PROSITE-ProRule" id="PRU00473"/>
    </source>
</evidence>
<feature type="chain" id="PRO_5017468535" evidence="2">
    <location>
        <begin position="32"/>
        <end position="228"/>
    </location>
</feature>
<reference evidence="5" key="1">
    <citation type="submission" date="2018-09" db="EMBL/GenBank/DDBJ databases">
        <authorList>
            <person name="Zhu H."/>
        </authorList>
    </citation>
    <scope>NUCLEOTIDE SEQUENCE [LARGE SCALE GENOMIC DNA]</scope>
    <source>
        <strain evidence="5">K1S02-23</strain>
    </source>
</reference>
<evidence type="ECO:0000259" key="3">
    <source>
        <dbReference type="PROSITE" id="PS51123"/>
    </source>
</evidence>
<keyword evidence="5" id="KW-1185">Reference proteome</keyword>
<feature type="domain" description="OmpA-like" evidence="3">
    <location>
        <begin position="106"/>
        <end position="224"/>
    </location>
</feature>
<keyword evidence="2" id="KW-0732">Signal</keyword>
<dbReference type="PROSITE" id="PS51123">
    <property type="entry name" value="OMPA_2"/>
    <property type="match status" value="1"/>
</dbReference>
<organism evidence="4 5">
    <name type="scientific">Noviherbaspirillum sedimenti</name>
    <dbReference type="NCBI Taxonomy" id="2320865"/>
    <lineage>
        <taxon>Bacteria</taxon>
        <taxon>Pseudomonadati</taxon>
        <taxon>Pseudomonadota</taxon>
        <taxon>Betaproteobacteria</taxon>
        <taxon>Burkholderiales</taxon>
        <taxon>Oxalobacteraceae</taxon>
        <taxon>Noviherbaspirillum</taxon>
    </lineage>
</organism>
<sequence>MRKNALRPVRRIGLLVAMTLLSMSCTLPSRQQEEPGQLRHADRSPLSRKLTQVDFGGKASYAACMEPACPAVTRKTLAVTMPAAIPATPQAIDTFAADHPTLRLATTLQTPPARHRVFVRFTSGSANLSPSEKSRLDRAMAEAPETGEVAITGYTDNTGSLRANRRLAQARAQTVHDHLRTRLPANQTTLALVSQAACCFLAANDTPQGRKQNRRVEVVVRPQRQAPP</sequence>
<dbReference type="CDD" id="cd07185">
    <property type="entry name" value="OmpA_C-like"/>
    <property type="match status" value="1"/>
</dbReference>
<dbReference type="InterPro" id="IPR050330">
    <property type="entry name" value="Bact_OuterMem_StrucFunc"/>
</dbReference>
<dbReference type="Gene3D" id="3.30.1330.60">
    <property type="entry name" value="OmpA-like domain"/>
    <property type="match status" value="1"/>
</dbReference>
<comment type="caution">
    <text evidence="4">The sequence shown here is derived from an EMBL/GenBank/DDBJ whole genome shotgun (WGS) entry which is preliminary data.</text>
</comment>
<protein>
    <submittedName>
        <fullName evidence="4">OmpA family protein</fullName>
    </submittedName>
</protein>